<comment type="caution">
    <text evidence="2">The sequence shown here is derived from an EMBL/GenBank/DDBJ whole genome shotgun (WGS) entry which is preliminary data.</text>
</comment>
<proteinExistence type="predicted"/>
<feature type="compositionally biased region" description="Basic residues" evidence="1">
    <location>
        <begin position="655"/>
        <end position="664"/>
    </location>
</feature>
<evidence type="ECO:0000256" key="1">
    <source>
        <dbReference type="SAM" id="MobiDB-lite"/>
    </source>
</evidence>
<protein>
    <submittedName>
        <fullName evidence="2">Uncharacterized protein</fullName>
    </submittedName>
</protein>
<accession>A0ABQ9G3W1</accession>
<dbReference type="Proteomes" id="UP001159363">
    <property type="component" value="Chromosome 15"/>
</dbReference>
<name>A0ABQ9G3W1_9NEOP</name>
<feature type="compositionally biased region" description="Basic and acidic residues" evidence="1">
    <location>
        <begin position="72"/>
        <end position="82"/>
    </location>
</feature>
<keyword evidence="3" id="KW-1185">Reference proteome</keyword>
<sequence>MSSKGGVANPSVLRKSRDRRSDGRLTDATDGCESSSTRLSFFSMRRRDILAVELQQGFRKIWAALNIEVSRAEGGEARRERSSAGMQGQGETGGHRENPPTSCIVGYNSHVRKSGIDAARNRHLQIEQHWKDRYVHKILHLYVSKPEAAEIKRHKQPHHMRESHNDMTKTATTTQHLYFQSKLGGGGGGCLPFPLGQSGDRELLVPIPPSPSTGLSYVPATDFSTEQVRRQERTLPCCDDLLILKSFSRGGGWVVSRATWGRGGAVVRPLASHLGEPGVSIPGGATPGFPHAGIVRDDNDCGCTQCQDIICIVERTDGTTSGEALDVRVSVARIAPWLLDLDAGVHPIGGSRFDERLLAEGNGSLLQQECVVHPEAGSSREHLVCVVGGRLPRPVAAVRLAGPNIFLPRTHTHNARNFPRTATNARTTYAFRSKPSHLRFIILLRAPASIQLRALSHSALSLFRALSDELKLPESVLSDVIMTSSREREHERVLSGPIETRPERWVPAFPVLFSAFEAEKCGSYKVDTATPIKCAIASTRKAPNWRAAFSSHCVYSLLTTVNVIVTESSRKTRNEAGAWGGVAAAAILGVVTQKLHASSFPSKNLFTLTPASHPESRPYLTATQSTLSESCVLLSGVYPRCRKKRDTRRADTSSGHRRTSRRHGASIVHF</sequence>
<reference evidence="2 3" key="1">
    <citation type="submission" date="2023-02" db="EMBL/GenBank/DDBJ databases">
        <title>LHISI_Scaffold_Assembly.</title>
        <authorList>
            <person name="Stuart O.P."/>
            <person name="Cleave R."/>
            <person name="Magrath M.J.L."/>
            <person name="Mikheyev A.S."/>
        </authorList>
    </citation>
    <scope>NUCLEOTIDE SEQUENCE [LARGE SCALE GENOMIC DNA]</scope>
    <source>
        <strain evidence="2">Daus_M_001</strain>
        <tissue evidence="2">Leg muscle</tissue>
    </source>
</reference>
<feature type="region of interest" description="Disordered" evidence="1">
    <location>
        <begin position="644"/>
        <end position="670"/>
    </location>
</feature>
<evidence type="ECO:0000313" key="2">
    <source>
        <dbReference type="EMBL" id="KAJ8866762.1"/>
    </source>
</evidence>
<dbReference type="EMBL" id="JARBHB010000016">
    <property type="protein sequence ID" value="KAJ8866762.1"/>
    <property type="molecule type" value="Genomic_DNA"/>
</dbReference>
<gene>
    <name evidence="2" type="ORF">PR048_032623</name>
</gene>
<feature type="region of interest" description="Disordered" evidence="1">
    <location>
        <begin position="1"/>
        <end position="35"/>
    </location>
</feature>
<feature type="region of interest" description="Disordered" evidence="1">
    <location>
        <begin position="72"/>
        <end position="101"/>
    </location>
</feature>
<organism evidence="2 3">
    <name type="scientific">Dryococelus australis</name>
    <dbReference type="NCBI Taxonomy" id="614101"/>
    <lineage>
        <taxon>Eukaryota</taxon>
        <taxon>Metazoa</taxon>
        <taxon>Ecdysozoa</taxon>
        <taxon>Arthropoda</taxon>
        <taxon>Hexapoda</taxon>
        <taxon>Insecta</taxon>
        <taxon>Pterygota</taxon>
        <taxon>Neoptera</taxon>
        <taxon>Polyneoptera</taxon>
        <taxon>Phasmatodea</taxon>
        <taxon>Verophasmatodea</taxon>
        <taxon>Anareolatae</taxon>
        <taxon>Phasmatidae</taxon>
        <taxon>Eurycanthinae</taxon>
        <taxon>Dryococelus</taxon>
    </lineage>
</organism>
<evidence type="ECO:0000313" key="3">
    <source>
        <dbReference type="Proteomes" id="UP001159363"/>
    </source>
</evidence>